<keyword evidence="3" id="KW-1185">Reference proteome</keyword>
<evidence type="ECO:0000313" key="3">
    <source>
        <dbReference type="Proteomes" id="UP000218765"/>
    </source>
</evidence>
<gene>
    <name evidence="2" type="ORF">FOKN1_2984</name>
</gene>
<sequence length="144" mass="16613">MNGFETFFRDEPIEARELTLPARTYNLAHVALQRSGRDCVFVPIRSMQFMAVIDAEEIIFVDIEAKHLVEVAWSHFRPQARAALDQPVPYRLEIYLDKGRESARRLQGEFAKALEEMEKRHLSRQQSEHAGEVLPLPGRPPSRS</sequence>
<dbReference type="Proteomes" id="UP000218765">
    <property type="component" value="Chromosome"/>
</dbReference>
<evidence type="ECO:0000313" key="2">
    <source>
        <dbReference type="EMBL" id="BAZ95341.1"/>
    </source>
</evidence>
<keyword evidence="2" id="KW-0808">Transferase</keyword>
<feature type="compositionally biased region" description="Basic and acidic residues" evidence="1">
    <location>
        <begin position="117"/>
        <end position="131"/>
    </location>
</feature>
<accession>A0A1Z4VUN7</accession>
<feature type="region of interest" description="Disordered" evidence="1">
    <location>
        <begin position="117"/>
        <end position="144"/>
    </location>
</feature>
<dbReference type="EMBL" id="AP018052">
    <property type="protein sequence ID" value="BAZ95341.1"/>
    <property type="molecule type" value="Genomic_DNA"/>
</dbReference>
<dbReference type="GO" id="GO:0016746">
    <property type="term" value="F:acyltransferase activity"/>
    <property type="evidence" value="ECO:0007669"/>
    <property type="project" value="UniProtKB-KW"/>
</dbReference>
<name>A0A1Z4VUN7_9GAMM</name>
<dbReference type="RefSeq" id="WP_096367337.1">
    <property type="nucleotide sequence ID" value="NZ_AP018052.1"/>
</dbReference>
<dbReference type="KEGG" id="ttc:FOKN1_2984"/>
<proteinExistence type="predicted"/>
<keyword evidence="2" id="KW-0012">Acyltransferase</keyword>
<evidence type="ECO:0000256" key="1">
    <source>
        <dbReference type="SAM" id="MobiDB-lite"/>
    </source>
</evidence>
<dbReference type="OrthoDB" id="5296242at2"/>
<protein>
    <submittedName>
        <fullName evidence="2">Glycerol-3-phosphate O-acyltransferase</fullName>
    </submittedName>
</protein>
<reference evidence="2 3" key="1">
    <citation type="submission" date="2017-05" db="EMBL/GenBank/DDBJ databases">
        <title>Thiocyanate degradation by Thiohalobacter thiocyanaticus FOKN1.</title>
        <authorList>
            <person name="Oshiki M."/>
            <person name="Fukushima T."/>
            <person name="Kawano S."/>
            <person name="Nakagawa J."/>
        </authorList>
    </citation>
    <scope>NUCLEOTIDE SEQUENCE [LARGE SCALE GENOMIC DNA]</scope>
    <source>
        <strain evidence="2 3">FOKN1</strain>
    </source>
</reference>
<organism evidence="2 3">
    <name type="scientific">Thiohalobacter thiocyanaticus</name>
    <dbReference type="NCBI Taxonomy" id="585455"/>
    <lineage>
        <taxon>Bacteria</taxon>
        <taxon>Pseudomonadati</taxon>
        <taxon>Pseudomonadota</taxon>
        <taxon>Gammaproteobacteria</taxon>
        <taxon>Thiohalobacterales</taxon>
        <taxon>Thiohalobacteraceae</taxon>
        <taxon>Thiohalobacter</taxon>
    </lineage>
</organism>
<dbReference type="AlphaFoldDB" id="A0A1Z4VUN7"/>